<organism evidence="1 2">
    <name type="scientific">Sorghum bicolor</name>
    <name type="common">Sorghum</name>
    <name type="synonym">Sorghum vulgare</name>
    <dbReference type="NCBI Taxonomy" id="4558"/>
    <lineage>
        <taxon>Eukaryota</taxon>
        <taxon>Viridiplantae</taxon>
        <taxon>Streptophyta</taxon>
        <taxon>Embryophyta</taxon>
        <taxon>Tracheophyta</taxon>
        <taxon>Spermatophyta</taxon>
        <taxon>Magnoliopsida</taxon>
        <taxon>Liliopsida</taxon>
        <taxon>Poales</taxon>
        <taxon>Poaceae</taxon>
        <taxon>PACMAD clade</taxon>
        <taxon>Panicoideae</taxon>
        <taxon>Andropogonodae</taxon>
        <taxon>Andropogoneae</taxon>
        <taxon>Sorghinae</taxon>
        <taxon>Sorghum</taxon>
    </lineage>
</organism>
<dbReference type="Gramene" id="OQU82984">
    <property type="protein sequence ID" value="OQU82984"/>
    <property type="gene ID" value="SORBI_3005G057401"/>
</dbReference>
<gene>
    <name evidence="1" type="ORF">SORBI_3005G057401</name>
</gene>
<reference evidence="2" key="2">
    <citation type="journal article" date="2018" name="Plant J.">
        <title>The Sorghum bicolor reference genome: improved assembly, gene annotations, a transcriptome atlas, and signatures of genome organization.</title>
        <authorList>
            <person name="McCormick R.F."/>
            <person name="Truong S.K."/>
            <person name="Sreedasyam A."/>
            <person name="Jenkins J."/>
            <person name="Shu S."/>
            <person name="Sims D."/>
            <person name="Kennedy M."/>
            <person name="Amirebrahimi M."/>
            <person name="Weers B.D."/>
            <person name="McKinley B."/>
            <person name="Mattison A."/>
            <person name="Morishige D.T."/>
            <person name="Grimwood J."/>
            <person name="Schmutz J."/>
            <person name="Mullet J.E."/>
        </authorList>
    </citation>
    <scope>NUCLEOTIDE SEQUENCE [LARGE SCALE GENOMIC DNA]</scope>
    <source>
        <strain evidence="2">cv. BTx623</strain>
    </source>
</reference>
<evidence type="ECO:0000313" key="1">
    <source>
        <dbReference type="EMBL" id="OQU82984.1"/>
    </source>
</evidence>
<protein>
    <submittedName>
        <fullName evidence="1">Uncharacterized protein</fullName>
    </submittedName>
</protein>
<dbReference type="EMBL" id="CM000764">
    <property type="protein sequence ID" value="OQU82984.1"/>
    <property type="molecule type" value="Genomic_DNA"/>
</dbReference>
<accession>A0A1Z5RGX1</accession>
<evidence type="ECO:0000313" key="2">
    <source>
        <dbReference type="Proteomes" id="UP000000768"/>
    </source>
</evidence>
<proteinExistence type="predicted"/>
<sequence>MDDDEDDFSMDDDEDDFSLDHYRHNVFHLVDHLINDPKYVDGGRSRVAASRGLVHEGVKKTEAI</sequence>
<name>A0A1Z5RGX1_SORBI</name>
<dbReference type="Proteomes" id="UP000000768">
    <property type="component" value="Chromosome 5"/>
</dbReference>
<dbReference type="AlphaFoldDB" id="A0A1Z5RGX1"/>
<keyword evidence="2" id="KW-1185">Reference proteome</keyword>
<dbReference type="InParanoid" id="A0A1Z5RGX1"/>
<reference evidence="1 2" key="1">
    <citation type="journal article" date="2009" name="Nature">
        <title>The Sorghum bicolor genome and the diversification of grasses.</title>
        <authorList>
            <person name="Paterson A.H."/>
            <person name="Bowers J.E."/>
            <person name="Bruggmann R."/>
            <person name="Dubchak I."/>
            <person name="Grimwood J."/>
            <person name="Gundlach H."/>
            <person name="Haberer G."/>
            <person name="Hellsten U."/>
            <person name="Mitros T."/>
            <person name="Poliakov A."/>
            <person name="Schmutz J."/>
            <person name="Spannagl M."/>
            <person name="Tang H."/>
            <person name="Wang X."/>
            <person name="Wicker T."/>
            <person name="Bharti A.K."/>
            <person name="Chapman J."/>
            <person name="Feltus F.A."/>
            <person name="Gowik U."/>
            <person name="Grigoriev I.V."/>
            <person name="Lyons E."/>
            <person name="Maher C.A."/>
            <person name="Martis M."/>
            <person name="Narechania A."/>
            <person name="Otillar R.P."/>
            <person name="Penning B.W."/>
            <person name="Salamov A.A."/>
            <person name="Wang Y."/>
            <person name="Zhang L."/>
            <person name="Carpita N.C."/>
            <person name="Freeling M."/>
            <person name="Gingle A.R."/>
            <person name="Hash C.T."/>
            <person name="Keller B."/>
            <person name="Klein P."/>
            <person name="Kresovich S."/>
            <person name="McCann M.C."/>
            <person name="Ming R."/>
            <person name="Peterson D.G."/>
            <person name="Mehboob-ur-Rahman"/>
            <person name="Ware D."/>
            <person name="Westhoff P."/>
            <person name="Mayer K.F."/>
            <person name="Messing J."/>
            <person name="Rokhsar D.S."/>
        </authorList>
    </citation>
    <scope>NUCLEOTIDE SEQUENCE [LARGE SCALE GENOMIC DNA]</scope>
    <source>
        <strain evidence="2">cv. BTx623</strain>
    </source>
</reference>